<evidence type="ECO:0000259" key="2">
    <source>
        <dbReference type="Pfam" id="PF04773"/>
    </source>
</evidence>
<dbReference type="OrthoDB" id="1097347at2"/>
<keyword evidence="1" id="KW-1133">Transmembrane helix</keyword>
<feature type="domain" description="Protein FecR C-terminal" evidence="3">
    <location>
        <begin position="228"/>
        <end position="293"/>
    </location>
</feature>
<dbReference type="EMBL" id="JUIW01000002">
    <property type="protein sequence ID" value="RYJ44826.1"/>
    <property type="molecule type" value="Genomic_DNA"/>
</dbReference>
<dbReference type="PANTHER" id="PTHR30273:SF2">
    <property type="entry name" value="PROTEIN FECR"/>
    <property type="match status" value="1"/>
</dbReference>
<keyword evidence="1" id="KW-0812">Transmembrane</keyword>
<feature type="transmembrane region" description="Helical" evidence="1">
    <location>
        <begin position="73"/>
        <end position="93"/>
    </location>
</feature>
<keyword evidence="1" id="KW-0472">Membrane</keyword>
<comment type="caution">
    <text evidence="4">The sequence shown here is derived from an EMBL/GenBank/DDBJ whole genome shotgun (WGS) entry which is preliminary data.</text>
</comment>
<protein>
    <submittedName>
        <fullName evidence="4">FecR anti-FecI sigma factor</fullName>
    </submittedName>
</protein>
<dbReference type="RefSeq" id="WP_129749641.1">
    <property type="nucleotide sequence ID" value="NZ_JUIW01000002.1"/>
</dbReference>
<dbReference type="Proteomes" id="UP000289775">
    <property type="component" value="Unassembled WGS sequence"/>
</dbReference>
<dbReference type="Pfam" id="PF04773">
    <property type="entry name" value="FecR"/>
    <property type="match status" value="1"/>
</dbReference>
<evidence type="ECO:0000259" key="3">
    <source>
        <dbReference type="Pfam" id="PF16344"/>
    </source>
</evidence>
<dbReference type="AlphaFoldDB" id="A0A444WGD8"/>
<feature type="domain" description="FecR protein" evidence="2">
    <location>
        <begin position="103"/>
        <end position="188"/>
    </location>
</feature>
<dbReference type="PIRSF" id="PIRSF018266">
    <property type="entry name" value="FecR"/>
    <property type="match status" value="1"/>
</dbReference>
<dbReference type="InterPro" id="IPR032508">
    <property type="entry name" value="FecR_C"/>
</dbReference>
<proteinExistence type="predicted"/>
<dbReference type="GO" id="GO:0016989">
    <property type="term" value="F:sigma factor antagonist activity"/>
    <property type="evidence" value="ECO:0007669"/>
    <property type="project" value="TreeGrafter"/>
</dbReference>
<reference evidence="4 5" key="1">
    <citation type="submission" date="2014-12" db="EMBL/GenBank/DDBJ databases">
        <title>Genome sequence of Flavobacterium beibuense RSKm HC5.</title>
        <authorList>
            <person name="Kim J.F."/>
            <person name="Song J.Y."/>
            <person name="Kwak M.-J."/>
            <person name="Lee S.-W."/>
        </authorList>
    </citation>
    <scope>NUCLEOTIDE SEQUENCE [LARGE SCALE GENOMIC DNA]</scope>
    <source>
        <strain evidence="4 5">RSKm HC5</strain>
    </source>
</reference>
<accession>A0A444WGD8</accession>
<sequence length="296" mass="33517">MKEDTRLAKWLSGELNTEELEELKKLPNYITLLRIKENLDSLQSPYFNEEGILTEVLSQPKTITKTIPLYRRYWFTAAAVILIMLGIGFVFTVQDTHEEAFSGQTFALNLPDASEVILNSGSALSYNKWSWDNNRKVELNGEAYFKVAKGEKFSVITSLGTVQVLGTQFNVKARANRLEVTCFEGSVKVIKDGKEVVLKPSQGLYYEDDVYSGVLRMEKTDPAWLHDELIFNKESLGAVIAEIERHYNISIENKANSSQLFSGTLPGDDIETVIKILELNYHLKAEKKDNVIILKP</sequence>
<dbReference type="Gene3D" id="3.55.50.30">
    <property type="match status" value="1"/>
</dbReference>
<organism evidence="4 5">
    <name type="scientific">Flavobacterium beibuense</name>
    <dbReference type="NCBI Taxonomy" id="657326"/>
    <lineage>
        <taxon>Bacteria</taxon>
        <taxon>Pseudomonadati</taxon>
        <taxon>Bacteroidota</taxon>
        <taxon>Flavobacteriia</taxon>
        <taxon>Flavobacteriales</taxon>
        <taxon>Flavobacteriaceae</taxon>
        <taxon>Flavobacterium</taxon>
    </lineage>
</organism>
<evidence type="ECO:0000256" key="1">
    <source>
        <dbReference type="SAM" id="Phobius"/>
    </source>
</evidence>
<keyword evidence="5" id="KW-1185">Reference proteome</keyword>
<name>A0A444WGD8_9FLAO</name>
<dbReference type="InterPro" id="IPR012373">
    <property type="entry name" value="Ferrdict_sens_TM"/>
</dbReference>
<dbReference type="Gene3D" id="2.60.120.1440">
    <property type="match status" value="1"/>
</dbReference>
<dbReference type="Pfam" id="PF16344">
    <property type="entry name" value="FecR_C"/>
    <property type="match status" value="1"/>
</dbReference>
<evidence type="ECO:0000313" key="4">
    <source>
        <dbReference type="EMBL" id="RYJ44826.1"/>
    </source>
</evidence>
<dbReference type="PANTHER" id="PTHR30273">
    <property type="entry name" value="PERIPLASMIC SIGNAL SENSOR AND SIGMA FACTOR ACTIVATOR FECR-RELATED"/>
    <property type="match status" value="1"/>
</dbReference>
<gene>
    <name evidence="4" type="ORF">NU09_0460</name>
</gene>
<evidence type="ECO:0000313" key="5">
    <source>
        <dbReference type="Proteomes" id="UP000289775"/>
    </source>
</evidence>
<dbReference type="InterPro" id="IPR006860">
    <property type="entry name" value="FecR"/>
</dbReference>